<accession>A0ABN3D8W1</accession>
<dbReference type="EMBL" id="BAAAQY010000001">
    <property type="protein sequence ID" value="GAA2224389.1"/>
    <property type="molecule type" value="Genomic_DNA"/>
</dbReference>
<reference evidence="1 2" key="1">
    <citation type="journal article" date="2019" name="Int. J. Syst. Evol. Microbiol.">
        <title>The Global Catalogue of Microorganisms (GCM) 10K type strain sequencing project: providing services to taxonomists for standard genome sequencing and annotation.</title>
        <authorList>
            <consortium name="The Broad Institute Genomics Platform"/>
            <consortium name="The Broad Institute Genome Sequencing Center for Infectious Disease"/>
            <person name="Wu L."/>
            <person name="Ma J."/>
        </authorList>
    </citation>
    <scope>NUCLEOTIDE SEQUENCE [LARGE SCALE GENOMIC DNA]</scope>
    <source>
        <strain evidence="1 2">JCM 16117</strain>
    </source>
</reference>
<name>A0ABN3D8W1_9MICO</name>
<sequence length="128" mass="14318">MRYTAHVTREGKWWMIRVPEIDGLTQARRLSEASVMAADYIALVTEAPADSVEVDLVVDSIGEVDVAHTLEGIRSTRSEAAQLEEKARRETALLARRLADERVPVRDIGSMLNVSFQRAHQLVHSARP</sequence>
<dbReference type="Proteomes" id="UP001500929">
    <property type="component" value="Unassembled WGS sequence"/>
</dbReference>
<comment type="caution">
    <text evidence="1">The sequence shown here is derived from an EMBL/GenBank/DDBJ whole genome shotgun (WGS) entry which is preliminary data.</text>
</comment>
<organism evidence="1 2">
    <name type="scientific">Herbiconiux moechotypicola</name>
    <dbReference type="NCBI Taxonomy" id="637393"/>
    <lineage>
        <taxon>Bacteria</taxon>
        <taxon>Bacillati</taxon>
        <taxon>Actinomycetota</taxon>
        <taxon>Actinomycetes</taxon>
        <taxon>Micrococcales</taxon>
        <taxon>Microbacteriaceae</taxon>
        <taxon>Herbiconiux</taxon>
    </lineage>
</organism>
<gene>
    <name evidence="1" type="ORF">GCM10009851_04760</name>
</gene>
<evidence type="ECO:0000313" key="2">
    <source>
        <dbReference type="Proteomes" id="UP001500929"/>
    </source>
</evidence>
<proteinExistence type="predicted"/>
<keyword evidence="2" id="KW-1185">Reference proteome</keyword>
<dbReference type="RefSeq" id="WP_259477590.1">
    <property type="nucleotide sequence ID" value="NZ_BAAAQY010000001.1"/>
</dbReference>
<protein>
    <recommendedName>
        <fullName evidence="3">HicB family toxin-antitoxin system</fullName>
    </recommendedName>
</protein>
<evidence type="ECO:0008006" key="3">
    <source>
        <dbReference type="Google" id="ProtNLM"/>
    </source>
</evidence>
<evidence type="ECO:0000313" key="1">
    <source>
        <dbReference type="EMBL" id="GAA2224389.1"/>
    </source>
</evidence>